<protein>
    <submittedName>
        <fullName evidence="3">Uncharacterized protein</fullName>
    </submittedName>
</protein>
<evidence type="ECO:0000313" key="4">
    <source>
        <dbReference type="Proteomes" id="UP000295293"/>
    </source>
</evidence>
<dbReference type="EMBL" id="SNZH01000003">
    <property type="protein sequence ID" value="TDR46715.1"/>
    <property type="molecule type" value="Genomic_DNA"/>
</dbReference>
<feature type="compositionally biased region" description="Low complexity" evidence="1">
    <location>
        <begin position="141"/>
        <end position="154"/>
    </location>
</feature>
<evidence type="ECO:0000313" key="3">
    <source>
        <dbReference type="EMBL" id="TDR46715.1"/>
    </source>
</evidence>
<organism evidence="3 4">
    <name type="scientific">Tahibacter aquaticus</name>
    <dbReference type="NCBI Taxonomy" id="520092"/>
    <lineage>
        <taxon>Bacteria</taxon>
        <taxon>Pseudomonadati</taxon>
        <taxon>Pseudomonadota</taxon>
        <taxon>Gammaproteobacteria</taxon>
        <taxon>Lysobacterales</taxon>
        <taxon>Rhodanobacteraceae</taxon>
        <taxon>Tahibacter</taxon>
    </lineage>
</organism>
<keyword evidence="4" id="KW-1185">Reference proteome</keyword>
<dbReference type="Proteomes" id="UP000295293">
    <property type="component" value="Unassembled WGS sequence"/>
</dbReference>
<feature type="region of interest" description="Disordered" evidence="1">
    <location>
        <begin position="206"/>
        <end position="265"/>
    </location>
</feature>
<feature type="chain" id="PRO_5020190822" evidence="2">
    <location>
        <begin position="27"/>
        <end position="265"/>
    </location>
</feature>
<dbReference type="RefSeq" id="WP_133817847.1">
    <property type="nucleotide sequence ID" value="NZ_SNZH01000003.1"/>
</dbReference>
<feature type="region of interest" description="Disordered" evidence="1">
    <location>
        <begin position="127"/>
        <end position="180"/>
    </location>
</feature>
<reference evidence="3 4" key="1">
    <citation type="submission" date="2019-03" db="EMBL/GenBank/DDBJ databases">
        <title>Genomic Encyclopedia of Type Strains, Phase IV (KMG-IV): sequencing the most valuable type-strain genomes for metagenomic binning, comparative biology and taxonomic classification.</title>
        <authorList>
            <person name="Goeker M."/>
        </authorList>
    </citation>
    <scope>NUCLEOTIDE SEQUENCE [LARGE SCALE GENOMIC DNA]</scope>
    <source>
        <strain evidence="3 4">DSM 21667</strain>
    </source>
</reference>
<dbReference type="PROSITE" id="PS51257">
    <property type="entry name" value="PROKAR_LIPOPROTEIN"/>
    <property type="match status" value="1"/>
</dbReference>
<accession>A0A4R6Z4V3</accession>
<dbReference type="AlphaFoldDB" id="A0A4R6Z4V3"/>
<evidence type="ECO:0000256" key="2">
    <source>
        <dbReference type="SAM" id="SignalP"/>
    </source>
</evidence>
<feature type="compositionally biased region" description="Low complexity" evidence="1">
    <location>
        <begin position="206"/>
        <end position="217"/>
    </location>
</feature>
<name>A0A4R6Z4V3_9GAMM</name>
<keyword evidence="2" id="KW-0732">Signal</keyword>
<sequence>MLTRRVALEALAFAIAISAFSCFLHAAEPARRWRPATAADLPAGTPIQSATLAGAGLAPVDSAAQRVQIDQATGAIVPAADASTEAAANADIDAGAPRLVLQKSPSGALYVDTSGYRHTATVTLDAQGQPRLDCTDPPQDAASAARLAGRAAPAVPGDHSAHAHALAPAPPDPAGAAAVPASATAAKAEARQQRLAAAVAASDVTAASPAAASNDRSSPAHRPASAGEPGAASTAAGARPEPRQPGAALQPAPANPAPTSTPAEQ</sequence>
<evidence type="ECO:0000256" key="1">
    <source>
        <dbReference type="SAM" id="MobiDB-lite"/>
    </source>
</evidence>
<gene>
    <name evidence="3" type="ORF">DFR29_103251</name>
</gene>
<proteinExistence type="predicted"/>
<comment type="caution">
    <text evidence="3">The sequence shown here is derived from an EMBL/GenBank/DDBJ whole genome shotgun (WGS) entry which is preliminary data.</text>
</comment>
<feature type="signal peptide" evidence="2">
    <location>
        <begin position="1"/>
        <end position="26"/>
    </location>
</feature>
<feature type="compositionally biased region" description="Low complexity" evidence="1">
    <location>
        <begin position="245"/>
        <end position="265"/>
    </location>
</feature>